<protein>
    <recommendedName>
        <fullName evidence="1">Formiminotransferase N-terminal subdomain domain-containing protein</fullName>
    </recommendedName>
</protein>
<evidence type="ECO:0000313" key="2">
    <source>
        <dbReference type="EMBL" id="KAK8914450.1"/>
    </source>
</evidence>
<accession>A0AAP0FUF5</accession>
<sequence>MLKSMLACCKLYISESQNAPALKSIEQAARMHPDAAIINRFKDDAYNRVCYTLVSPFAGSPPLDSALRQAVLSMVEAAFKSIDLGSHSGTHPRLGVVDHICFHPLADASLDQAADLAKSVAADIGRHLQVPAFLYGAAHEEGRALASIRRDLGYYRPNSAGHKWAGGLGPYLTQMNPDEGPSQMDQSRGVVVVGASRWVSNYNVQVRSTDIDAVRRIARRVSGRGGGLESVEALALAHGKDCIEVACNLISPERVGADLIQLEVERLAAEEGLVVGKGYFTDLSEDKIIQAYMTLQGYN</sequence>
<dbReference type="GO" id="GO:0016740">
    <property type="term" value="F:transferase activity"/>
    <property type="evidence" value="ECO:0007669"/>
    <property type="project" value="InterPro"/>
</dbReference>
<dbReference type="InterPro" id="IPR022384">
    <property type="entry name" value="FormiminoTrfase_cat_dom_sf"/>
</dbReference>
<dbReference type="Gene3D" id="3.30.990.10">
    <property type="entry name" value="Formiminotransferase, N-terminal subdomain"/>
    <property type="match status" value="1"/>
</dbReference>
<dbReference type="PANTHER" id="PTHR12234">
    <property type="entry name" value="FORMIMINOTRANSFERASE-CYCLODEAMINASE"/>
    <property type="match status" value="1"/>
</dbReference>
<name>A0AAP0FUF5_9ASPA</name>
<dbReference type="Gene3D" id="3.30.70.670">
    <property type="entry name" value="Formiminotransferase, C-terminal subdomain"/>
    <property type="match status" value="1"/>
</dbReference>
<dbReference type="InterPro" id="IPR051623">
    <property type="entry name" value="FTCD"/>
</dbReference>
<dbReference type="InterPro" id="IPR037064">
    <property type="entry name" value="Formiminotransferase_N_sf"/>
</dbReference>
<dbReference type="SUPFAM" id="SSF55116">
    <property type="entry name" value="Formiminotransferase domain of formiminotransferase-cyclodeaminase"/>
    <property type="match status" value="1"/>
</dbReference>
<dbReference type="InterPro" id="IPR037070">
    <property type="entry name" value="Formiminotransferase_C_sf"/>
</dbReference>
<feature type="domain" description="Formiminotransferase N-terminal subdomain" evidence="1">
    <location>
        <begin position="5"/>
        <end position="197"/>
    </location>
</feature>
<dbReference type="GO" id="GO:0005542">
    <property type="term" value="F:folic acid binding"/>
    <property type="evidence" value="ECO:0007669"/>
    <property type="project" value="InterPro"/>
</dbReference>
<reference evidence="2 3" key="1">
    <citation type="journal article" date="2022" name="Nat. Plants">
        <title>Genomes of leafy and leafless Platanthera orchids illuminate the evolution of mycoheterotrophy.</title>
        <authorList>
            <person name="Li M.H."/>
            <person name="Liu K.W."/>
            <person name="Li Z."/>
            <person name="Lu H.C."/>
            <person name="Ye Q.L."/>
            <person name="Zhang D."/>
            <person name="Wang J.Y."/>
            <person name="Li Y.F."/>
            <person name="Zhong Z.M."/>
            <person name="Liu X."/>
            <person name="Yu X."/>
            <person name="Liu D.K."/>
            <person name="Tu X.D."/>
            <person name="Liu B."/>
            <person name="Hao Y."/>
            <person name="Liao X.Y."/>
            <person name="Jiang Y.T."/>
            <person name="Sun W.H."/>
            <person name="Chen J."/>
            <person name="Chen Y.Q."/>
            <person name="Ai Y."/>
            <person name="Zhai J.W."/>
            <person name="Wu S.S."/>
            <person name="Zhou Z."/>
            <person name="Hsiao Y.Y."/>
            <person name="Wu W.L."/>
            <person name="Chen Y.Y."/>
            <person name="Lin Y.F."/>
            <person name="Hsu J.L."/>
            <person name="Li C.Y."/>
            <person name="Wang Z.W."/>
            <person name="Zhao X."/>
            <person name="Zhong W.Y."/>
            <person name="Ma X.K."/>
            <person name="Ma L."/>
            <person name="Huang J."/>
            <person name="Chen G.Z."/>
            <person name="Huang M.Z."/>
            <person name="Huang L."/>
            <person name="Peng D.H."/>
            <person name="Luo Y.B."/>
            <person name="Zou S.Q."/>
            <person name="Chen S.P."/>
            <person name="Lan S."/>
            <person name="Tsai W.C."/>
            <person name="Van de Peer Y."/>
            <person name="Liu Z.J."/>
        </authorList>
    </citation>
    <scope>NUCLEOTIDE SEQUENCE [LARGE SCALE GENOMIC DNA]</scope>
    <source>
        <strain evidence="2">Lor287</strain>
    </source>
</reference>
<dbReference type="InterPro" id="IPR012886">
    <property type="entry name" value="Formiminotransferase_N"/>
</dbReference>
<dbReference type="SMART" id="SM01222">
    <property type="entry name" value="FTCD_N"/>
    <property type="match status" value="1"/>
</dbReference>
<dbReference type="Proteomes" id="UP001418222">
    <property type="component" value="Unassembled WGS sequence"/>
</dbReference>
<organism evidence="2 3">
    <name type="scientific">Platanthera zijinensis</name>
    <dbReference type="NCBI Taxonomy" id="2320716"/>
    <lineage>
        <taxon>Eukaryota</taxon>
        <taxon>Viridiplantae</taxon>
        <taxon>Streptophyta</taxon>
        <taxon>Embryophyta</taxon>
        <taxon>Tracheophyta</taxon>
        <taxon>Spermatophyta</taxon>
        <taxon>Magnoliopsida</taxon>
        <taxon>Liliopsida</taxon>
        <taxon>Asparagales</taxon>
        <taxon>Orchidaceae</taxon>
        <taxon>Orchidoideae</taxon>
        <taxon>Orchideae</taxon>
        <taxon>Orchidinae</taxon>
        <taxon>Platanthera</taxon>
    </lineage>
</organism>
<dbReference type="Pfam" id="PF07837">
    <property type="entry name" value="FTCD_N"/>
    <property type="match status" value="1"/>
</dbReference>
<comment type="caution">
    <text evidence="2">The sequence shown here is derived from an EMBL/GenBank/DDBJ whole genome shotgun (WGS) entry which is preliminary data.</text>
</comment>
<proteinExistence type="predicted"/>
<evidence type="ECO:0000313" key="3">
    <source>
        <dbReference type="Proteomes" id="UP001418222"/>
    </source>
</evidence>
<dbReference type="AlphaFoldDB" id="A0AAP0FUF5"/>
<dbReference type="EMBL" id="JBBWWQ010000021">
    <property type="protein sequence ID" value="KAK8914450.1"/>
    <property type="molecule type" value="Genomic_DNA"/>
</dbReference>
<evidence type="ECO:0000259" key="1">
    <source>
        <dbReference type="SMART" id="SM01222"/>
    </source>
</evidence>
<keyword evidence="3" id="KW-1185">Reference proteome</keyword>
<gene>
    <name evidence="2" type="ORF">KSP39_PZI024369</name>
</gene>
<dbReference type="PANTHER" id="PTHR12234:SF1">
    <property type="entry name" value="FORMIMINOTRANSFERASE N-TERMINAL SUBDOMAIN-CONTAINING PROTEIN"/>
    <property type="match status" value="1"/>
</dbReference>